<evidence type="ECO:0008006" key="2">
    <source>
        <dbReference type="Google" id="ProtNLM"/>
    </source>
</evidence>
<protein>
    <recommendedName>
        <fullName evidence="2">7-cyano-7-deazaguanine synthase</fullName>
    </recommendedName>
</protein>
<evidence type="ECO:0000313" key="1">
    <source>
        <dbReference type="EMBL" id="GAH23276.1"/>
    </source>
</evidence>
<dbReference type="EMBL" id="BARU01002017">
    <property type="protein sequence ID" value="GAH23276.1"/>
    <property type="molecule type" value="Genomic_DNA"/>
</dbReference>
<organism evidence="1">
    <name type="scientific">marine sediment metagenome</name>
    <dbReference type="NCBI Taxonomy" id="412755"/>
    <lineage>
        <taxon>unclassified sequences</taxon>
        <taxon>metagenomes</taxon>
        <taxon>ecological metagenomes</taxon>
    </lineage>
</organism>
<feature type="non-terminal residue" evidence="1">
    <location>
        <position position="344"/>
    </location>
</feature>
<gene>
    <name evidence="1" type="ORF">S03H2_04948</name>
</gene>
<reference evidence="1" key="1">
    <citation type="journal article" date="2014" name="Front. Microbiol.">
        <title>High frequency of phylogenetically diverse reductive dehalogenase-homologous genes in deep subseafloor sedimentary metagenomes.</title>
        <authorList>
            <person name="Kawai M."/>
            <person name="Futagami T."/>
            <person name="Toyoda A."/>
            <person name="Takaki Y."/>
            <person name="Nishi S."/>
            <person name="Hori S."/>
            <person name="Arai W."/>
            <person name="Tsubouchi T."/>
            <person name="Morono Y."/>
            <person name="Uchiyama I."/>
            <person name="Ito T."/>
            <person name="Fujiyama A."/>
            <person name="Inagaki F."/>
            <person name="Takami H."/>
        </authorList>
    </citation>
    <scope>NUCLEOTIDE SEQUENCE</scope>
    <source>
        <strain evidence="1">Expedition CK06-06</strain>
    </source>
</reference>
<comment type="caution">
    <text evidence="1">The sequence shown here is derived from an EMBL/GenBank/DDBJ whole genome shotgun (WGS) entry which is preliminary data.</text>
</comment>
<sequence length="344" mass="38784">MTNKNSSTLEVVNIGCEQREDGAWLRGMVKGDGTGLDGVELWFQYRSEYYPYLSATAHPWMAALLMPAMRLGRALKIDLPMSRTLYENTKKFMEIMHVWQPEYKIISLEPAKIVGKTTDGSAVGCFFSGGVDSFYTVLKNLESDLASDEKISHLFFIRGFDIDLQDDNIYGLAFQNIASSAKRLGISLIPCSTNIREVICNDFASWPFCHGQLMVAAALGIEGLWGELYIPATHKYSDLFPWGSHPLIDPLMSTDGVMLIHDGCEATRVQKVLWQVSKSDVALDYLRVCWRNRFGRYNCGECEKCIRTMVNLEIAGVLEKCKTFNRRLSYSAISNVALSNDIFR</sequence>
<accession>X1DQK2</accession>
<dbReference type="AlphaFoldDB" id="X1DQK2"/>
<proteinExistence type="predicted"/>
<name>X1DQK2_9ZZZZ</name>